<dbReference type="InterPro" id="IPR004474">
    <property type="entry name" value="LytR_CpsA_psr"/>
</dbReference>
<feature type="domain" description="Cell envelope-related transcriptional attenuator" evidence="3">
    <location>
        <begin position="85"/>
        <end position="227"/>
    </location>
</feature>
<evidence type="ECO:0000313" key="5">
    <source>
        <dbReference type="Proteomes" id="UP000515847"/>
    </source>
</evidence>
<keyword evidence="2" id="KW-0812">Transmembrane</keyword>
<comment type="similarity">
    <text evidence="1">Belongs to the LytR/CpsA/Psr (LCP) family.</text>
</comment>
<dbReference type="PANTHER" id="PTHR33392:SF6">
    <property type="entry name" value="POLYISOPRENYL-TEICHOIC ACID--PEPTIDOGLYCAN TEICHOIC ACID TRANSFERASE TAGU"/>
    <property type="match status" value="1"/>
</dbReference>
<reference evidence="4 5" key="1">
    <citation type="journal article" date="2019" name="Front. Microbiol.">
        <title>Thermoanaerosceptrum fracticalcis gen. nov. sp. nov., a Novel Fumarate-Fermenting Microorganism From a Deep Fractured Carbonate Aquifer of the US Great Basin.</title>
        <authorList>
            <person name="Hamilton-Brehm S.D."/>
            <person name="Stewart L.E."/>
            <person name="Zavarin M."/>
            <person name="Caldwell M."/>
            <person name="Lawson P.A."/>
            <person name="Onstott T.C."/>
            <person name="Grzymski J."/>
            <person name="Neveux I."/>
            <person name="Lollar B.S."/>
            <person name="Russell C.E."/>
            <person name="Moser D.P."/>
        </authorList>
    </citation>
    <scope>NUCLEOTIDE SEQUENCE [LARGE SCALE GENOMIC DNA]</scope>
    <source>
        <strain evidence="4 5">DRI-13</strain>
    </source>
</reference>
<evidence type="ECO:0000313" key="4">
    <source>
        <dbReference type="EMBL" id="QNB47023.1"/>
    </source>
</evidence>
<name>A0A7G6E4L9_THEFR</name>
<keyword evidence="2" id="KW-0472">Membrane</keyword>
<dbReference type="RefSeq" id="WP_051965473.1">
    <property type="nucleotide sequence ID" value="NZ_CP045798.1"/>
</dbReference>
<dbReference type="EMBL" id="CP045798">
    <property type="protein sequence ID" value="QNB47023.1"/>
    <property type="molecule type" value="Genomic_DNA"/>
</dbReference>
<dbReference type="InterPro" id="IPR050922">
    <property type="entry name" value="LytR/CpsA/Psr_CW_biosynth"/>
</dbReference>
<evidence type="ECO:0000256" key="2">
    <source>
        <dbReference type="SAM" id="Phobius"/>
    </source>
</evidence>
<evidence type="ECO:0000256" key="1">
    <source>
        <dbReference type="ARBA" id="ARBA00006068"/>
    </source>
</evidence>
<keyword evidence="2" id="KW-1133">Transmembrane helix</keyword>
<protein>
    <recommendedName>
        <fullName evidence="3">Cell envelope-related transcriptional attenuator domain-containing protein</fullName>
    </recommendedName>
</protein>
<feature type="transmembrane region" description="Helical" evidence="2">
    <location>
        <begin position="20"/>
        <end position="40"/>
    </location>
</feature>
<accession>A0A7G6E4L9</accession>
<dbReference type="Gene3D" id="3.40.630.190">
    <property type="entry name" value="LCP protein"/>
    <property type="match status" value="1"/>
</dbReference>
<dbReference type="Proteomes" id="UP000515847">
    <property type="component" value="Chromosome"/>
</dbReference>
<proteinExistence type="inferred from homology"/>
<sequence>MEPQDDIKMPPLERKRKKTLTPAGWILLVGFFLLCVFLGYKVAQLVMDPLVPKEKNNKMDVAHKSENILNILLLGVDQRKNESARSDTIILASFNLEDKEVHLLSIPRDTKVDIPGKGSYKINHADAVGGPELAVTTVEKFLDVPVHYYVQTNFEGFRKAIDILGGVTINVEQRMYLPEEDINLKAGLQKLNGYDALAYVRWRSDGKGDIGRIERQQKFFKALAQQAVSFSTVWKIPELVEELNKYVKTDMPVSKMITLANKFRDIKNIKLETHMVPGAPVGDAVTASYWIADRQALAKLMAEIYKEPAAVPPKTATAKK</sequence>
<evidence type="ECO:0000259" key="3">
    <source>
        <dbReference type="Pfam" id="PF03816"/>
    </source>
</evidence>
<gene>
    <name evidence="4" type="ORF">BR63_12325</name>
</gene>
<dbReference type="PANTHER" id="PTHR33392">
    <property type="entry name" value="POLYISOPRENYL-TEICHOIC ACID--PEPTIDOGLYCAN TEICHOIC ACID TRANSFERASE TAGU"/>
    <property type="match status" value="1"/>
</dbReference>
<dbReference type="Pfam" id="PF03816">
    <property type="entry name" value="LytR_cpsA_psr"/>
    <property type="match status" value="1"/>
</dbReference>
<organism evidence="4 5">
    <name type="scientific">Thermanaerosceptrum fracticalcis</name>
    <dbReference type="NCBI Taxonomy" id="1712410"/>
    <lineage>
        <taxon>Bacteria</taxon>
        <taxon>Bacillati</taxon>
        <taxon>Bacillota</taxon>
        <taxon>Clostridia</taxon>
        <taxon>Eubacteriales</taxon>
        <taxon>Peptococcaceae</taxon>
        <taxon>Thermanaerosceptrum</taxon>
    </lineage>
</organism>
<dbReference type="NCBIfam" id="TIGR00350">
    <property type="entry name" value="lytR_cpsA_psr"/>
    <property type="match status" value="1"/>
</dbReference>
<dbReference type="OrthoDB" id="9782542at2"/>
<dbReference type="KEGG" id="tfr:BR63_12325"/>
<keyword evidence="5" id="KW-1185">Reference proteome</keyword>
<dbReference type="AlphaFoldDB" id="A0A7G6E4L9"/>